<dbReference type="GO" id="GO:0061630">
    <property type="term" value="F:ubiquitin protein ligase activity"/>
    <property type="evidence" value="ECO:0007669"/>
    <property type="project" value="TreeGrafter"/>
</dbReference>
<dbReference type="SMART" id="SM00184">
    <property type="entry name" value="RING"/>
    <property type="match status" value="1"/>
</dbReference>
<dbReference type="GO" id="GO:0006511">
    <property type="term" value="P:ubiquitin-dependent protein catabolic process"/>
    <property type="evidence" value="ECO:0007669"/>
    <property type="project" value="TreeGrafter"/>
</dbReference>
<dbReference type="PROSITE" id="PS50006">
    <property type="entry name" value="FHA_DOMAIN"/>
    <property type="match status" value="1"/>
</dbReference>
<keyword evidence="5 8" id="KW-0863">Zinc-finger</keyword>
<feature type="region of interest" description="Disordered" evidence="9">
    <location>
        <begin position="119"/>
        <end position="171"/>
    </location>
</feature>
<evidence type="ECO:0000259" key="10">
    <source>
        <dbReference type="PROSITE" id="PS50006"/>
    </source>
</evidence>
<reference evidence="12 13" key="1">
    <citation type="submission" date="2021-06" db="EMBL/GenBank/DDBJ databases">
        <title>Caerostris extrusa draft genome.</title>
        <authorList>
            <person name="Kono N."/>
            <person name="Arakawa K."/>
        </authorList>
    </citation>
    <scope>NUCLEOTIDE SEQUENCE [LARGE SCALE GENOMIC DNA]</scope>
</reference>
<dbReference type="GO" id="GO:0005829">
    <property type="term" value="C:cytosol"/>
    <property type="evidence" value="ECO:0007669"/>
    <property type="project" value="TreeGrafter"/>
</dbReference>
<keyword evidence="6" id="KW-0833">Ubl conjugation pathway</keyword>
<dbReference type="GO" id="GO:0042393">
    <property type="term" value="F:histone binding"/>
    <property type="evidence" value="ECO:0007669"/>
    <property type="project" value="TreeGrafter"/>
</dbReference>
<evidence type="ECO:0000313" key="13">
    <source>
        <dbReference type="Proteomes" id="UP001054945"/>
    </source>
</evidence>
<feature type="region of interest" description="Disordered" evidence="9">
    <location>
        <begin position="394"/>
        <end position="426"/>
    </location>
</feature>
<protein>
    <recommendedName>
        <fullName evidence="2">E3 ubiquitin-protein ligase CHFR</fullName>
    </recommendedName>
</protein>
<feature type="domain" description="RING-type" evidence="11">
    <location>
        <begin position="316"/>
        <end position="354"/>
    </location>
</feature>
<dbReference type="PANTHER" id="PTHR15067">
    <property type="entry name" value="E3 UBIQUITIN-PROTEIN LIGASE RNF8"/>
    <property type="match status" value="1"/>
</dbReference>
<proteinExistence type="inferred from homology"/>
<dbReference type="GO" id="GO:0070936">
    <property type="term" value="P:protein K48-linked ubiquitination"/>
    <property type="evidence" value="ECO:0007669"/>
    <property type="project" value="TreeGrafter"/>
</dbReference>
<dbReference type="PANTHER" id="PTHR15067:SF4">
    <property type="entry name" value="E3 UBIQUITIN-PROTEIN LIGASE RNF8"/>
    <property type="match status" value="1"/>
</dbReference>
<evidence type="ECO:0000259" key="11">
    <source>
        <dbReference type="PROSITE" id="PS50089"/>
    </source>
</evidence>
<dbReference type="InterPro" id="IPR017907">
    <property type="entry name" value="Znf_RING_CS"/>
</dbReference>
<comment type="similarity">
    <text evidence="1">Belongs to the CHFR family.</text>
</comment>
<dbReference type="PROSITE" id="PS50089">
    <property type="entry name" value="ZF_RING_2"/>
    <property type="match status" value="1"/>
</dbReference>
<dbReference type="GO" id="GO:0035861">
    <property type="term" value="C:site of double-strand break"/>
    <property type="evidence" value="ECO:0007669"/>
    <property type="project" value="TreeGrafter"/>
</dbReference>
<keyword evidence="13" id="KW-1185">Reference proteome</keyword>
<dbReference type="Proteomes" id="UP001054945">
    <property type="component" value="Unassembled WGS sequence"/>
</dbReference>
<evidence type="ECO:0000256" key="4">
    <source>
        <dbReference type="ARBA" id="ARBA00022723"/>
    </source>
</evidence>
<evidence type="ECO:0000256" key="3">
    <source>
        <dbReference type="ARBA" id="ARBA00022679"/>
    </source>
</evidence>
<dbReference type="GO" id="GO:0000151">
    <property type="term" value="C:ubiquitin ligase complex"/>
    <property type="evidence" value="ECO:0007669"/>
    <property type="project" value="TreeGrafter"/>
</dbReference>
<evidence type="ECO:0000256" key="1">
    <source>
        <dbReference type="ARBA" id="ARBA00005797"/>
    </source>
</evidence>
<accession>A0AAV4NSP7</accession>
<dbReference type="InterPro" id="IPR008984">
    <property type="entry name" value="SMAD_FHA_dom_sf"/>
</dbReference>
<dbReference type="PROSITE" id="PS00518">
    <property type="entry name" value="ZF_RING_1"/>
    <property type="match status" value="1"/>
</dbReference>
<dbReference type="Pfam" id="PF13920">
    <property type="entry name" value="zf-C3HC4_3"/>
    <property type="match status" value="1"/>
</dbReference>
<organism evidence="12 13">
    <name type="scientific">Caerostris extrusa</name>
    <name type="common">Bark spider</name>
    <name type="synonym">Caerostris bankana</name>
    <dbReference type="NCBI Taxonomy" id="172846"/>
    <lineage>
        <taxon>Eukaryota</taxon>
        <taxon>Metazoa</taxon>
        <taxon>Ecdysozoa</taxon>
        <taxon>Arthropoda</taxon>
        <taxon>Chelicerata</taxon>
        <taxon>Arachnida</taxon>
        <taxon>Araneae</taxon>
        <taxon>Araneomorphae</taxon>
        <taxon>Entelegynae</taxon>
        <taxon>Araneoidea</taxon>
        <taxon>Araneidae</taxon>
        <taxon>Caerostris</taxon>
    </lineage>
</organism>
<gene>
    <name evidence="12" type="primary">rnf8</name>
    <name evidence="12" type="ORF">CEXT_534101</name>
</gene>
<dbReference type="Pfam" id="PF00498">
    <property type="entry name" value="FHA"/>
    <property type="match status" value="1"/>
</dbReference>
<dbReference type="InterPro" id="IPR013083">
    <property type="entry name" value="Znf_RING/FYVE/PHD"/>
</dbReference>
<feature type="compositionally biased region" description="Polar residues" evidence="9">
    <location>
        <begin position="413"/>
        <end position="426"/>
    </location>
</feature>
<keyword evidence="3" id="KW-0808">Transferase</keyword>
<evidence type="ECO:0000256" key="2">
    <source>
        <dbReference type="ARBA" id="ARBA00017908"/>
    </source>
</evidence>
<comment type="caution">
    <text evidence="12">The sequence shown here is derived from an EMBL/GenBank/DDBJ whole genome shotgun (WGS) entry which is preliminary data.</text>
</comment>
<feature type="domain" description="FHA" evidence="10">
    <location>
        <begin position="35"/>
        <end position="85"/>
    </location>
</feature>
<dbReference type="InterPro" id="IPR000253">
    <property type="entry name" value="FHA_dom"/>
</dbReference>
<dbReference type="SUPFAM" id="SSF49879">
    <property type="entry name" value="SMAD/FHA domain"/>
    <property type="match status" value="1"/>
</dbReference>
<feature type="compositionally biased region" description="Basic residues" evidence="9">
    <location>
        <begin position="402"/>
        <end position="412"/>
    </location>
</feature>
<dbReference type="AlphaFoldDB" id="A0AAV4NSP7"/>
<name>A0AAV4NSP7_CAEEX</name>
<dbReference type="Gene3D" id="3.30.40.10">
    <property type="entry name" value="Zinc/RING finger domain, C3HC4 (zinc finger)"/>
    <property type="match status" value="1"/>
</dbReference>
<dbReference type="GO" id="GO:0006302">
    <property type="term" value="P:double-strand break repair"/>
    <property type="evidence" value="ECO:0007669"/>
    <property type="project" value="TreeGrafter"/>
</dbReference>
<dbReference type="SMART" id="SM00240">
    <property type="entry name" value="FHA"/>
    <property type="match status" value="1"/>
</dbReference>
<keyword evidence="7" id="KW-0862">Zinc</keyword>
<evidence type="ECO:0000256" key="7">
    <source>
        <dbReference type="ARBA" id="ARBA00022833"/>
    </source>
</evidence>
<dbReference type="InterPro" id="IPR001841">
    <property type="entry name" value="Znf_RING"/>
</dbReference>
<evidence type="ECO:0000256" key="6">
    <source>
        <dbReference type="ARBA" id="ARBA00022786"/>
    </source>
</evidence>
<dbReference type="EMBL" id="BPLR01021158">
    <property type="protein sequence ID" value="GIX86624.1"/>
    <property type="molecule type" value="Genomic_DNA"/>
</dbReference>
<feature type="compositionally biased region" description="Polar residues" evidence="9">
    <location>
        <begin position="120"/>
        <end position="144"/>
    </location>
</feature>
<evidence type="ECO:0000256" key="5">
    <source>
        <dbReference type="ARBA" id="ARBA00022771"/>
    </source>
</evidence>
<dbReference type="SUPFAM" id="SSF57850">
    <property type="entry name" value="RING/U-box"/>
    <property type="match status" value="1"/>
</dbReference>
<dbReference type="GO" id="GO:0008270">
    <property type="term" value="F:zinc ion binding"/>
    <property type="evidence" value="ECO:0007669"/>
    <property type="project" value="UniProtKB-KW"/>
</dbReference>
<dbReference type="Gene3D" id="2.60.200.20">
    <property type="match status" value="1"/>
</dbReference>
<evidence type="ECO:0000256" key="8">
    <source>
        <dbReference type="PROSITE-ProRule" id="PRU00175"/>
    </source>
</evidence>
<keyword evidence="4" id="KW-0479">Metal-binding</keyword>
<feature type="compositionally biased region" description="Basic residues" evidence="9">
    <location>
        <begin position="243"/>
        <end position="253"/>
    </location>
</feature>
<dbReference type="GO" id="GO:0005634">
    <property type="term" value="C:nucleus"/>
    <property type="evidence" value="ECO:0007669"/>
    <property type="project" value="TreeGrafter"/>
</dbReference>
<feature type="region of interest" description="Disordered" evidence="9">
    <location>
        <begin position="234"/>
        <end position="273"/>
    </location>
</feature>
<evidence type="ECO:0000256" key="9">
    <source>
        <dbReference type="SAM" id="MobiDB-lite"/>
    </source>
</evidence>
<evidence type="ECO:0000313" key="12">
    <source>
        <dbReference type="EMBL" id="GIX86624.1"/>
    </source>
</evidence>
<sequence length="494" mass="55188">MASTSKSDKAVTLAYLKRIVGEPVGELIPLVSKEITIGRSKQTSEVYYQDVNVSRTHCLLKFNGEDWFISDLKSMNGTYLNEVKLDPKIPYRLKDDFKIHLGNPEEAPVAYMFLTKKPNEQSNENNNMYQSSTDFEDTQSNRGNPSGLKRRSDSEISDMTNTSHPKKIASSLAVSPIKSRIISSEDVIRSPLPKVPVEISDTDNLSDCSVGSMDSLKTRIRKVKIKELRHKKGLDVASASTSSKKKSSKKKKKNLESQPSTSTMAASDAAESEKDSESLLNDNKIFQNSDAHQSDKEHLKITAEVHQKIVEDGLLCIICNEAFVKATALNCSHTFCNYCISVWKKKQKKCPVCREKITSDIHVRVLDDLVEKLTEKFGEDYKDSRKQLILSREKAKVTQPKTKPKRSQRLRTRQINTSSGQSTSIQLVGGPSSDALGVSITLHGTAVEISPDDSDFPSDFSVDFEDSDADDILGHAYFSRYGATGHWSREYPYP</sequence>